<protein>
    <recommendedName>
        <fullName evidence="8">L,D-TPase catalytic domain-containing protein</fullName>
    </recommendedName>
</protein>
<evidence type="ECO:0000256" key="7">
    <source>
        <dbReference type="PROSITE-ProRule" id="PRU01373"/>
    </source>
</evidence>
<keyword evidence="5 7" id="KW-0573">Peptidoglycan synthesis</keyword>
<dbReference type="InterPro" id="IPR005490">
    <property type="entry name" value="LD_TPept_cat_dom"/>
</dbReference>
<feature type="domain" description="L,D-TPase catalytic" evidence="8">
    <location>
        <begin position="65"/>
        <end position="195"/>
    </location>
</feature>
<dbReference type="RefSeq" id="WP_242601741.1">
    <property type="nucleotide sequence ID" value="NZ_CYSB01000025.1"/>
</dbReference>
<accession>A0A0P1FQ42</accession>
<comment type="similarity">
    <text evidence="2">Belongs to the YkuD family.</text>
</comment>
<dbReference type="GO" id="GO:0009252">
    <property type="term" value="P:peptidoglycan biosynthetic process"/>
    <property type="evidence" value="ECO:0007669"/>
    <property type="project" value="UniProtKB-UniPathway"/>
</dbReference>
<dbReference type="InterPro" id="IPR038063">
    <property type="entry name" value="Transpep_catalytic_dom"/>
</dbReference>
<keyword evidence="4 7" id="KW-0133">Cell shape</keyword>
<organism evidence="10 12">
    <name type="scientific">Thalassovita autumnalis</name>
    <dbReference type="NCBI Taxonomy" id="2072972"/>
    <lineage>
        <taxon>Bacteria</taxon>
        <taxon>Pseudomonadati</taxon>
        <taxon>Pseudomonadota</taxon>
        <taxon>Alphaproteobacteria</taxon>
        <taxon>Rhodobacterales</taxon>
        <taxon>Roseobacteraceae</taxon>
        <taxon>Thalassovita</taxon>
    </lineage>
</organism>
<comment type="pathway">
    <text evidence="1 7">Cell wall biogenesis; peptidoglycan biosynthesis.</text>
</comment>
<dbReference type="GO" id="GO:0008360">
    <property type="term" value="P:regulation of cell shape"/>
    <property type="evidence" value="ECO:0007669"/>
    <property type="project" value="UniProtKB-UniRule"/>
</dbReference>
<sequence length="246" mass="27440">MRRPLILLLLASLTISALYLGRAYLPARIAESLGLRADITEIRNRVTPRLEAEFAAQGLTFGAPVYLRIFKEEATLELWVKSGSTYQLFRSYPICTFSGGLGPKLREGDRQSPEGFYQVGLSALNPRSSYHLSFNLGFPNSFDRAHGRTGSFLMVHGNCLSIGCYAMTDPLIEEIYLTVEAALKAGQATVPVHAFPFRMTEPRMAQASGSNWIDFWRQLAPAYQQFEATQVLPQTSVRDGRYHVAP</sequence>
<evidence type="ECO:0000259" key="8">
    <source>
        <dbReference type="PROSITE" id="PS52029"/>
    </source>
</evidence>
<keyword evidence="11" id="KW-1185">Reference proteome</keyword>
<gene>
    <name evidence="9" type="ORF">TL5118_01402</name>
    <name evidence="10" type="ORF">TL5120_00383</name>
</gene>
<dbReference type="EMBL" id="CYSC01000007">
    <property type="protein sequence ID" value="CUH70606.1"/>
    <property type="molecule type" value="Genomic_DNA"/>
</dbReference>
<dbReference type="PANTHER" id="PTHR36699:SF1">
    <property type="entry name" value="L,D-TRANSPEPTIDASE YAFK-RELATED"/>
    <property type="match status" value="1"/>
</dbReference>
<evidence type="ECO:0000313" key="9">
    <source>
        <dbReference type="EMBL" id="CUH65643.1"/>
    </source>
</evidence>
<evidence type="ECO:0000313" key="10">
    <source>
        <dbReference type="EMBL" id="CUH70606.1"/>
    </source>
</evidence>
<dbReference type="Proteomes" id="UP000051086">
    <property type="component" value="Unassembled WGS sequence"/>
</dbReference>
<dbReference type="SUPFAM" id="SSF141523">
    <property type="entry name" value="L,D-transpeptidase catalytic domain-like"/>
    <property type="match status" value="1"/>
</dbReference>
<evidence type="ECO:0000313" key="12">
    <source>
        <dbReference type="Proteomes" id="UP000051887"/>
    </source>
</evidence>
<dbReference type="AlphaFoldDB" id="A0A0P1FQ42"/>
<reference evidence="10 12" key="2">
    <citation type="submission" date="2015-09" db="EMBL/GenBank/DDBJ databases">
        <authorList>
            <consortium name="Swine Surveillance"/>
        </authorList>
    </citation>
    <scope>NUCLEOTIDE SEQUENCE [LARGE SCALE GENOMIC DNA]</scope>
    <source>
        <strain evidence="10 12">5120</strain>
    </source>
</reference>
<dbReference type="PANTHER" id="PTHR36699">
    <property type="entry name" value="LD-TRANSPEPTIDASE"/>
    <property type="match status" value="1"/>
</dbReference>
<feature type="active site" description="Proton donor/acceptor" evidence="7">
    <location>
        <position position="156"/>
    </location>
</feature>
<dbReference type="GO" id="GO:0004180">
    <property type="term" value="F:carboxypeptidase activity"/>
    <property type="evidence" value="ECO:0007669"/>
    <property type="project" value="UniProtKB-ARBA"/>
</dbReference>
<name>A0A0P1FQ42_9RHOB</name>
<feature type="active site" description="Nucleophile" evidence="7">
    <location>
        <position position="164"/>
    </location>
</feature>
<keyword evidence="3" id="KW-0808">Transferase</keyword>
<dbReference type="PROSITE" id="PS52029">
    <property type="entry name" value="LD_TPASE"/>
    <property type="match status" value="1"/>
</dbReference>
<dbReference type="GO" id="GO:0016740">
    <property type="term" value="F:transferase activity"/>
    <property type="evidence" value="ECO:0007669"/>
    <property type="project" value="UniProtKB-KW"/>
</dbReference>
<reference evidence="9 11" key="1">
    <citation type="submission" date="2015-09" db="EMBL/GenBank/DDBJ databases">
        <authorList>
            <person name="Rodrigo-Torres L."/>
            <person name="Arahal D.R."/>
        </authorList>
    </citation>
    <scope>NUCLEOTIDE SEQUENCE [LARGE SCALE GENOMIC DNA]</scope>
    <source>
        <strain evidence="9 11">CECT 5118</strain>
    </source>
</reference>
<dbReference type="CDD" id="cd16913">
    <property type="entry name" value="YkuD_like"/>
    <property type="match status" value="1"/>
</dbReference>
<dbReference type="UniPathway" id="UPA00219"/>
<dbReference type="EMBL" id="CYSB01000025">
    <property type="protein sequence ID" value="CUH65643.1"/>
    <property type="molecule type" value="Genomic_DNA"/>
</dbReference>
<evidence type="ECO:0000256" key="1">
    <source>
        <dbReference type="ARBA" id="ARBA00004752"/>
    </source>
</evidence>
<dbReference type="Proteomes" id="UP000051887">
    <property type="component" value="Unassembled WGS sequence"/>
</dbReference>
<evidence type="ECO:0000256" key="5">
    <source>
        <dbReference type="ARBA" id="ARBA00022984"/>
    </source>
</evidence>
<keyword evidence="6 7" id="KW-0961">Cell wall biogenesis/degradation</keyword>
<evidence type="ECO:0000256" key="6">
    <source>
        <dbReference type="ARBA" id="ARBA00023316"/>
    </source>
</evidence>
<evidence type="ECO:0000256" key="2">
    <source>
        <dbReference type="ARBA" id="ARBA00005992"/>
    </source>
</evidence>
<evidence type="ECO:0000256" key="4">
    <source>
        <dbReference type="ARBA" id="ARBA00022960"/>
    </source>
</evidence>
<evidence type="ECO:0000256" key="3">
    <source>
        <dbReference type="ARBA" id="ARBA00022679"/>
    </source>
</evidence>
<evidence type="ECO:0000313" key="11">
    <source>
        <dbReference type="Proteomes" id="UP000051086"/>
    </source>
</evidence>
<proteinExistence type="inferred from homology"/>
<dbReference type="GO" id="GO:0071555">
    <property type="term" value="P:cell wall organization"/>
    <property type="evidence" value="ECO:0007669"/>
    <property type="project" value="UniProtKB-UniRule"/>
</dbReference>